<reference evidence="4 5" key="1">
    <citation type="submission" date="2025-04" db="UniProtKB">
        <authorList>
            <consortium name="RefSeq"/>
        </authorList>
    </citation>
    <scope>IDENTIFICATION</scope>
    <source>
        <tissue evidence="4 5">Whole sample</tissue>
    </source>
</reference>
<dbReference type="GO" id="GO:0045879">
    <property type="term" value="P:negative regulation of smoothened signaling pathway"/>
    <property type="evidence" value="ECO:0007669"/>
    <property type="project" value="TreeGrafter"/>
</dbReference>
<feature type="transmembrane region" description="Helical" evidence="1">
    <location>
        <begin position="68"/>
        <end position="91"/>
    </location>
</feature>
<evidence type="ECO:0000313" key="5">
    <source>
        <dbReference type="RefSeq" id="XP_022318903.1"/>
    </source>
</evidence>
<dbReference type="OrthoDB" id="8768722at2759"/>
<name>A0A8B8CST3_CRAVI</name>
<dbReference type="InterPro" id="IPR037663">
    <property type="entry name" value="Mosmo"/>
</dbReference>
<dbReference type="PANTHER" id="PTHR31186:SF1">
    <property type="entry name" value="MODULATOR OF SMOOTHENED PROTEIN"/>
    <property type="match status" value="1"/>
</dbReference>
<dbReference type="PANTHER" id="PTHR31186">
    <property type="entry name" value="MODULATOR OF SMOOTHENED PROTEIN"/>
    <property type="match status" value="1"/>
</dbReference>
<feature type="transmembrane region" description="Helical" evidence="1">
    <location>
        <begin position="103"/>
        <end position="123"/>
    </location>
</feature>
<dbReference type="AlphaFoldDB" id="A0A8B8CST3"/>
<keyword evidence="1" id="KW-0472">Membrane</keyword>
<organism evidence="3 4">
    <name type="scientific">Crassostrea virginica</name>
    <name type="common">Eastern oyster</name>
    <dbReference type="NCBI Taxonomy" id="6565"/>
    <lineage>
        <taxon>Eukaryota</taxon>
        <taxon>Metazoa</taxon>
        <taxon>Spiralia</taxon>
        <taxon>Lophotrochozoa</taxon>
        <taxon>Mollusca</taxon>
        <taxon>Bivalvia</taxon>
        <taxon>Autobranchia</taxon>
        <taxon>Pteriomorphia</taxon>
        <taxon>Ostreida</taxon>
        <taxon>Ostreoidea</taxon>
        <taxon>Ostreidae</taxon>
        <taxon>Crassostrea</taxon>
    </lineage>
</organism>
<dbReference type="GO" id="GO:0005794">
    <property type="term" value="C:Golgi apparatus"/>
    <property type="evidence" value="ECO:0007669"/>
    <property type="project" value="TreeGrafter"/>
</dbReference>
<evidence type="ECO:0000313" key="4">
    <source>
        <dbReference type="RefSeq" id="XP_022318902.1"/>
    </source>
</evidence>
<protein>
    <submittedName>
        <fullName evidence="4 5">Uncharacterized protein C16orf52 homolog</fullName>
    </submittedName>
</protein>
<dbReference type="GO" id="GO:0060170">
    <property type="term" value="C:ciliary membrane"/>
    <property type="evidence" value="ECO:0007669"/>
    <property type="project" value="TreeGrafter"/>
</dbReference>
<dbReference type="Gene3D" id="1.20.140.150">
    <property type="match status" value="1"/>
</dbReference>
<dbReference type="KEGG" id="cvn:111121763"/>
<sequence length="170" mass="19126">MDRLSIISSALFLTADVFAVASLAMPRWIVSDIGGRTYIGLLQSCLEIYSGQQREVCFTPVPQRTEWLLTFVCIILGILSVTSTIGLLILSHWKYRVMKHARWLGFVAIILFCLAAVIFPIGFNMDQIGGEPYQLPNNYQVGISYIFFVLALWITVVSELFASKVCLPHF</sequence>
<dbReference type="RefSeq" id="XP_022318902.1">
    <property type="nucleotide sequence ID" value="XM_022463194.1"/>
</dbReference>
<feature type="signal peptide" evidence="2">
    <location>
        <begin position="1"/>
        <end position="19"/>
    </location>
</feature>
<dbReference type="RefSeq" id="XP_022318903.1">
    <property type="nucleotide sequence ID" value="XM_022463195.1"/>
</dbReference>
<keyword evidence="1" id="KW-0812">Transmembrane</keyword>
<keyword evidence="1" id="KW-1133">Transmembrane helix</keyword>
<evidence type="ECO:0000256" key="2">
    <source>
        <dbReference type="SAM" id="SignalP"/>
    </source>
</evidence>
<keyword evidence="3" id="KW-1185">Reference proteome</keyword>
<dbReference type="Pfam" id="PF18800">
    <property type="entry name" value="Atthog"/>
    <property type="match status" value="1"/>
</dbReference>
<dbReference type="KEGG" id="cvn:111121764"/>
<dbReference type="GeneID" id="111121763"/>
<keyword evidence="2" id="KW-0732">Signal</keyword>
<dbReference type="FunFam" id="1.20.140.150:FF:000006">
    <property type="entry name" value="uncharacterized protein C16orf52 homolog"/>
    <property type="match status" value="1"/>
</dbReference>
<dbReference type="Proteomes" id="UP000694844">
    <property type="component" value="Chromosome 2"/>
</dbReference>
<evidence type="ECO:0000256" key="1">
    <source>
        <dbReference type="SAM" id="Phobius"/>
    </source>
</evidence>
<gene>
    <name evidence="4" type="primary">LOC111121763</name>
    <name evidence="5" type="synonym">LOC111121764</name>
</gene>
<proteinExistence type="predicted"/>
<feature type="chain" id="PRO_5044666194" evidence="2">
    <location>
        <begin position="20"/>
        <end position="170"/>
    </location>
</feature>
<evidence type="ECO:0000313" key="3">
    <source>
        <dbReference type="Proteomes" id="UP000694844"/>
    </source>
</evidence>
<feature type="transmembrane region" description="Helical" evidence="1">
    <location>
        <begin position="143"/>
        <end position="162"/>
    </location>
</feature>
<accession>A0A8B8CST3</accession>